<evidence type="ECO:0000256" key="7">
    <source>
        <dbReference type="ARBA" id="ARBA00047899"/>
    </source>
</evidence>
<organism evidence="13 14">
    <name type="scientific">Leucobacter iarius</name>
    <dbReference type="NCBI Taxonomy" id="333963"/>
    <lineage>
        <taxon>Bacteria</taxon>
        <taxon>Bacillati</taxon>
        <taxon>Actinomycetota</taxon>
        <taxon>Actinomycetes</taxon>
        <taxon>Micrococcales</taxon>
        <taxon>Microbacteriaceae</taxon>
        <taxon>Leucobacter</taxon>
    </lineage>
</organism>
<dbReference type="CDD" id="cd06577">
    <property type="entry name" value="PASTA_pknB"/>
    <property type="match status" value="3"/>
</dbReference>
<dbReference type="PANTHER" id="PTHR43289">
    <property type="entry name" value="MITOGEN-ACTIVATED PROTEIN KINASE KINASE KINASE 20-RELATED"/>
    <property type="match status" value="1"/>
</dbReference>
<keyword evidence="10" id="KW-0812">Transmembrane</keyword>
<dbReference type="EC" id="2.7.11.1" evidence="1"/>
<evidence type="ECO:0000256" key="9">
    <source>
        <dbReference type="SAM" id="MobiDB-lite"/>
    </source>
</evidence>
<dbReference type="CDD" id="cd14014">
    <property type="entry name" value="STKc_PknB_like"/>
    <property type="match status" value="1"/>
</dbReference>
<evidence type="ECO:0000256" key="2">
    <source>
        <dbReference type="ARBA" id="ARBA00022527"/>
    </source>
</evidence>
<dbReference type="SMART" id="SM00740">
    <property type="entry name" value="PASTA"/>
    <property type="match status" value="4"/>
</dbReference>
<dbReference type="SMART" id="SM00220">
    <property type="entry name" value="S_TKc"/>
    <property type="match status" value="1"/>
</dbReference>
<evidence type="ECO:0000256" key="6">
    <source>
        <dbReference type="ARBA" id="ARBA00022840"/>
    </source>
</evidence>
<dbReference type="NCBIfam" id="NF033483">
    <property type="entry name" value="PknB_PASTA_kin"/>
    <property type="match status" value="1"/>
</dbReference>
<keyword evidence="5 13" id="KW-0418">Kinase</keyword>
<keyword evidence="4" id="KW-0547">Nucleotide-binding</keyword>
<dbReference type="InterPro" id="IPR000719">
    <property type="entry name" value="Prot_kinase_dom"/>
</dbReference>
<dbReference type="PROSITE" id="PS51178">
    <property type="entry name" value="PASTA"/>
    <property type="match status" value="3"/>
</dbReference>
<protein>
    <recommendedName>
        <fullName evidence="1">non-specific serine/threonine protein kinase</fullName>
        <ecNumber evidence="1">2.7.11.1</ecNumber>
    </recommendedName>
</protein>
<dbReference type="Gene3D" id="1.10.510.10">
    <property type="entry name" value="Transferase(Phosphotransferase) domain 1"/>
    <property type="match status" value="1"/>
</dbReference>
<keyword evidence="14" id="KW-1185">Reference proteome</keyword>
<dbReference type="InterPro" id="IPR005543">
    <property type="entry name" value="PASTA_dom"/>
</dbReference>
<dbReference type="SUPFAM" id="SSF56112">
    <property type="entry name" value="Protein kinase-like (PK-like)"/>
    <property type="match status" value="1"/>
</dbReference>
<dbReference type="Gene3D" id="3.30.200.20">
    <property type="entry name" value="Phosphorylase Kinase, domain 1"/>
    <property type="match status" value="1"/>
</dbReference>
<feature type="domain" description="Protein kinase" evidence="11">
    <location>
        <begin position="18"/>
        <end position="276"/>
    </location>
</feature>
<comment type="caution">
    <text evidence="13">The sequence shown here is derived from an EMBL/GenBank/DDBJ whole genome shotgun (WGS) entry which is preliminary data.</text>
</comment>
<dbReference type="PROSITE" id="PS00108">
    <property type="entry name" value="PROTEIN_KINASE_ST"/>
    <property type="match status" value="1"/>
</dbReference>
<feature type="region of interest" description="Disordered" evidence="9">
    <location>
        <begin position="308"/>
        <end position="328"/>
    </location>
</feature>
<dbReference type="Proteomes" id="UP001500851">
    <property type="component" value="Unassembled WGS sequence"/>
</dbReference>
<reference evidence="14" key="1">
    <citation type="journal article" date="2019" name="Int. J. Syst. Evol. Microbiol.">
        <title>The Global Catalogue of Microorganisms (GCM) 10K type strain sequencing project: providing services to taxonomists for standard genome sequencing and annotation.</title>
        <authorList>
            <consortium name="The Broad Institute Genomics Platform"/>
            <consortium name="The Broad Institute Genome Sequencing Center for Infectious Disease"/>
            <person name="Wu L."/>
            <person name="Ma J."/>
        </authorList>
    </citation>
    <scope>NUCLEOTIDE SEQUENCE [LARGE SCALE GENOMIC DNA]</scope>
    <source>
        <strain evidence="14">JCM 14736</strain>
    </source>
</reference>
<keyword evidence="10" id="KW-1133">Transmembrane helix</keyword>
<dbReference type="InterPro" id="IPR011009">
    <property type="entry name" value="Kinase-like_dom_sf"/>
</dbReference>
<feature type="domain" description="PASTA" evidence="12">
    <location>
        <begin position="508"/>
        <end position="576"/>
    </location>
</feature>
<evidence type="ECO:0000256" key="1">
    <source>
        <dbReference type="ARBA" id="ARBA00012513"/>
    </source>
</evidence>
<evidence type="ECO:0000256" key="3">
    <source>
        <dbReference type="ARBA" id="ARBA00022679"/>
    </source>
</evidence>
<evidence type="ECO:0000259" key="12">
    <source>
        <dbReference type="PROSITE" id="PS51178"/>
    </source>
</evidence>
<evidence type="ECO:0000313" key="13">
    <source>
        <dbReference type="EMBL" id="GAA1793557.1"/>
    </source>
</evidence>
<keyword evidence="2" id="KW-0723">Serine/threonine-protein kinase</keyword>
<evidence type="ECO:0000256" key="4">
    <source>
        <dbReference type="ARBA" id="ARBA00022741"/>
    </source>
</evidence>
<dbReference type="EMBL" id="BAAAOB010000002">
    <property type="protein sequence ID" value="GAA1793557.1"/>
    <property type="molecule type" value="Genomic_DNA"/>
</dbReference>
<accession>A0ABP4XWF7</accession>
<evidence type="ECO:0000256" key="10">
    <source>
        <dbReference type="SAM" id="Phobius"/>
    </source>
</evidence>
<dbReference type="GO" id="GO:0016301">
    <property type="term" value="F:kinase activity"/>
    <property type="evidence" value="ECO:0007669"/>
    <property type="project" value="UniProtKB-KW"/>
</dbReference>
<comment type="catalytic activity">
    <reaction evidence="8">
        <text>L-seryl-[protein] + ATP = O-phospho-L-seryl-[protein] + ADP + H(+)</text>
        <dbReference type="Rhea" id="RHEA:17989"/>
        <dbReference type="Rhea" id="RHEA-COMP:9863"/>
        <dbReference type="Rhea" id="RHEA-COMP:11604"/>
        <dbReference type="ChEBI" id="CHEBI:15378"/>
        <dbReference type="ChEBI" id="CHEBI:29999"/>
        <dbReference type="ChEBI" id="CHEBI:30616"/>
        <dbReference type="ChEBI" id="CHEBI:83421"/>
        <dbReference type="ChEBI" id="CHEBI:456216"/>
        <dbReference type="EC" id="2.7.11.1"/>
    </reaction>
</comment>
<evidence type="ECO:0000313" key="14">
    <source>
        <dbReference type="Proteomes" id="UP001500851"/>
    </source>
</evidence>
<evidence type="ECO:0000256" key="8">
    <source>
        <dbReference type="ARBA" id="ARBA00048679"/>
    </source>
</evidence>
<sequence length="642" mass="67561">MTSAPSDPLVGRTLDERYVIRSRIARGGMAMVYVANDLRLERRVAVKVMHAHLADDENFTRRFEQEARSAARLAHPNVVNVFDQGNDAGHPYLVMEYLPGITLRELLKQQQRLTSEQTLEIGEAVLAGLAAAHRAGIVHRDLKPENVLLADDGRIKIGDFGLARAVSANTTTGQALLGTIAYLSPELVTRGVADARSDLYAFGIMLFEMLTGTHPFTGEQPVQIAYQHAHGEVPVPSTISSESSPEFDALVRWLTQRDPANRPADASEALAELQRIRSGSPLHATRVLPSDLGLDATSVLPSTTVLDPVAEAPTDGAPEPAPEIPEPADAGAVGLAAATARRRKRRGGIIALLVTLAVAASAGAGWWFGQGPGSQVTVPDVAGLPFAEAKAELSGLTLTATRTECSSVEIPKGKAVSTKPGAGSRVDRKTAVELCESTGPRILPVPTLVGLPQDQAEAAIAKAGFTFGKVTGRQFSSDAKNGTVIAALGSDGKGLGEQYPEQAKVDLVVSVGTVPDVTGSTVDAATSALADKELTVDSGKNVEEFSDDIAKGKVIGVIYSTDPVRPGDSVGLTVSKGPELFAVPDVSGQKMRKGVQTLKDAGFDPQTAVPELLWNAVKVESTEPAAGEMVPKGTKITLNFEL</sequence>
<feature type="transmembrane region" description="Helical" evidence="10">
    <location>
        <begin position="349"/>
        <end position="369"/>
    </location>
</feature>
<keyword evidence="3" id="KW-0808">Transferase</keyword>
<proteinExistence type="predicted"/>
<dbReference type="Pfam" id="PF00069">
    <property type="entry name" value="Pkinase"/>
    <property type="match status" value="1"/>
</dbReference>
<keyword evidence="10" id="KW-0472">Membrane</keyword>
<evidence type="ECO:0000256" key="5">
    <source>
        <dbReference type="ARBA" id="ARBA00022777"/>
    </source>
</evidence>
<dbReference type="RefSeq" id="WP_344032352.1">
    <property type="nucleotide sequence ID" value="NZ_BAAAOB010000002.1"/>
</dbReference>
<dbReference type="Pfam" id="PF03793">
    <property type="entry name" value="PASTA"/>
    <property type="match status" value="4"/>
</dbReference>
<feature type="domain" description="PASTA" evidence="12">
    <location>
        <begin position="373"/>
        <end position="438"/>
    </location>
</feature>
<gene>
    <name evidence="13" type="primary">pknB_2</name>
    <name evidence="13" type="ORF">GCM10009768_23090</name>
</gene>
<evidence type="ECO:0000259" key="11">
    <source>
        <dbReference type="PROSITE" id="PS50011"/>
    </source>
</evidence>
<dbReference type="InterPro" id="IPR008271">
    <property type="entry name" value="Ser/Thr_kinase_AS"/>
</dbReference>
<dbReference type="PROSITE" id="PS50011">
    <property type="entry name" value="PROTEIN_KINASE_DOM"/>
    <property type="match status" value="1"/>
</dbReference>
<comment type="catalytic activity">
    <reaction evidence="7">
        <text>L-threonyl-[protein] + ATP = O-phospho-L-threonyl-[protein] + ADP + H(+)</text>
        <dbReference type="Rhea" id="RHEA:46608"/>
        <dbReference type="Rhea" id="RHEA-COMP:11060"/>
        <dbReference type="Rhea" id="RHEA-COMP:11605"/>
        <dbReference type="ChEBI" id="CHEBI:15378"/>
        <dbReference type="ChEBI" id="CHEBI:30013"/>
        <dbReference type="ChEBI" id="CHEBI:30616"/>
        <dbReference type="ChEBI" id="CHEBI:61977"/>
        <dbReference type="ChEBI" id="CHEBI:456216"/>
        <dbReference type="EC" id="2.7.11.1"/>
    </reaction>
</comment>
<keyword evidence="6" id="KW-0067">ATP-binding</keyword>
<dbReference type="PANTHER" id="PTHR43289:SF34">
    <property type="entry name" value="SERINE_THREONINE-PROTEIN KINASE YBDM-RELATED"/>
    <property type="match status" value="1"/>
</dbReference>
<name>A0ABP4XWF7_9MICO</name>
<feature type="domain" description="PASTA" evidence="12">
    <location>
        <begin position="577"/>
        <end position="642"/>
    </location>
</feature>
<dbReference type="Gene3D" id="3.30.10.20">
    <property type="match status" value="4"/>
</dbReference>